<evidence type="ECO:0000256" key="2">
    <source>
        <dbReference type="ARBA" id="ARBA00001936"/>
    </source>
</evidence>
<evidence type="ECO:0000256" key="11">
    <source>
        <dbReference type="ARBA" id="ARBA00075356"/>
    </source>
</evidence>
<dbReference type="Gene3D" id="3.90.230.10">
    <property type="entry name" value="Creatinase/methionine aminopeptidase superfamily"/>
    <property type="match status" value="1"/>
</dbReference>
<dbReference type="EMBL" id="LAQT01000003">
    <property type="protein sequence ID" value="KPC54305.1"/>
    <property type="molecule type" value="Genomic_DNA"/>
</dbReference>
<dbReference type="SUPFAM" id="SSF53092">
    <property type="entry name" value="Creatinase/prolidase N-terminal domain"/>
    <property type="match status" value="1"/>
</dbReference>
<comment type="caution">
    <text evidence="14">The sequence shown here is derived from an EMBL/GenBank/DDBJ whole genome shotgun (WGS) entry which is preliminary data.</text>
</comment>
<dbReference type="RefSeq" id="WP_053936988.1">
    <property type="nucleotide sequence ID" value="NZ_LAQT01000003.1"/>
</dbReference>
<dbReference type="PATRIC" id="fig|857265.3.peg.1364"/>
<dbReference type="PANTHER" id="PTHR43226">
    <property type="entry name" value="XAA-PRO AMINOPEPTIDASE 3"/>
    <property type="match status" value="1"/>
</dbReference>
<dbReference type="PANTHER" id="PTHR43226:SF4">
    <property type="entry name" value="XAA-PRO AMINOPEPTIDASE 3"/>
    <property type="match status" value="1"/>
</dbReference>
<evidence type="ECO:0000256" key="8">
    <source>
        <dbReference type="ARBA" id="ARBA00023049"/>
    </source>
</evidence>
<reference evidence="14 15" key="1">
    <citation type="submission" date="2015-07" db="EMBL/GenBank/DDBJ databases">
        <title>Draft genome sequence of the Amantichitinum ursilacus IGB-41, a new chitin-degrading bacterium.</title>
        <authorList>
            <person name="Kirstahler P."/>
            <person name="Guenther M."/>
            <person name="Grumaz C."/>
            <person name="Rupp S."/>
            <person name="Zibek S."/>
            <person name="Sohn K."/>
        </authorList>
    </citation>
    <scope>NUCLEOTIDE SEQUENCE [LARGE SCALE GENOMIC DNA]</scope>
    <source>
        <strain evidence="14 15">IGB-41</strain>
    </source>
</reference>
<comment type="cofactor">
    <cofactor evidence="2">
        <name>Mn(2+)</name>
        <dbReference type="ChEBI" id="CHEBI:29035"/>
    </cofactor>
</comment>
<keyword evidence="8" id="KW-0482">Metalloprotease</keyword>
<dbReference type="NCBIfam" id="NF008131">
    <property type="entry name" value="PRK10879.1"/>
    <property type="match status" value="1"/>
</dbReference>
<evidence type="ECO:0000256" key="12">
    <source>
        <dbReference type="ARBA" id="ARBA00081411"/>
    </source>
</evidence>
<feature type="domain" description="Aminopeptidase P N-terminal" evidence="13">
    <location>
        <begin position="1"/>
        <end position="131"/>
    </location>
</feature>
<keyword evidence="15" id="KW-1185">Reference proteome</keyword>
<evidence type="ECO:0000259" key="13">
    <source>
        <dbReference type="SMART" id="SM01011"/>
    </source>
</evidence>
<proteinExistence type="inferred from homology"/>
<evidence type="ECO:0000256" key="1">
    <source>
        <dbReference type="ARBA" id="ARBA00001424"/>
    </source>
</evidence>
<dbReference type="InterPro" id="IPR001714">
    <property type="entry name" value="Pept_M24_MAP"/>
</dbReference>
<keyword evidence="9" id="KW-0464">Manganese</keyword>
<dbReference type="Gene3D" id="3.40.350.10">
    <property type="entry name" value="Creatinase/prolidase N-terminal domain"/>
    <property type="match status" value="1"/>
</dbReference>
<dbReference type="Pfam" id="PF00557">
    <property type="entry name" value="Peptidase_M24"/>
    <property type="match status" value="1"/>
</dbReference>
<dbReference type="InterPro" id="IPR052433">
    <property type="entry name" value="X-Pro_dipept-like"/>
</dbReference>
<dbReference type="OrthoDB" id="9806388at2"/>
<dbReference type="GO" id="GO:0005829">
    <property type="term" value="C:cytosol"/>
    <property type="evidence" value="ECO:0007669"/>
    <property type="project" value="TreeGrafter"/>
</dbReference>
<dbReference type="EC" id="3.4.11.9" evidence="4"/>
<evidence type="ECO:0000256" key="7">
    <source>
        <dbReference type="ARBA" id="ARBA00022801"/>
    </source>
</evidence>
<dbReference type="InterPro" id="IPR036005">
    <property type="entry name" value="Creatinase/aminopeptidase-like"/>
</dbReference>
<dbReference type="PRINTS" id="PR00599">
    <property type="entry name" value="MAPEPTIDASE"/>
</dbReference>
<keyword evidence="6" id="KW-0479">Metal-binding</keyword>
<evidence type="ECO:0000256" key="4">
    <source>
        <dbReference type="ARBA" id="ARBA00012574"/>
    </source>
</evidence>
<accession>A0A0N0GQ51</accession>
<gene>
    <name evidence="14" type="primary">pepP</name>
    <name evidence="14" type="ORF">WG78_06635</name>
</gene>
<name>A0A0N0GQ51_9NEIS</name>
<dbReference type="Proteomes" id="UP000037939">
    <property type="component" value="Unassembled WGS sequence"/>
</dbReference>
<comment type="similarity">
    <text evidence="3">Belongs to the peptidase M24B family.</text>
</comment>
<dbReference type="STRING" id="857265.WG78_06635"/>
<protein>
    <recommendedName>
        <fullName evidence="10">Xaa-Pro aminopeptidase</fullName>
        <ecNumber evidence="4">3.4.11.9</ecNumber>
    </recommendedName>
    <alternativeName>
        <fullName evidence="11">Aminopeptidase P II</fullName>
    </alternativeName>
    <alternativeName>
        <fullName evidence="12">X-Pro aminopeptidase</fullName>
    </alternativeName>
</protein>
<organism evidence="14 15">
    <name type="scientific">Amantichitinum ursilacus</name>
    <dbReference type="NCBI Taxonomy" id="857265"/>
    <lineage>
        <taxon>Bacteria</taxon>
        <taxon>Pseudomonadati</taxon>
        <taxon>Pseudomonadota</taxon>
        <taxon>Betaproteobacteria</taxon>
        <taxon>Neisseriales</taxon>
        <taxon>Chitinibacteraceae</taxon>
        <taxon>Amantichitinum</taxon>
    </lineage>
</organism>
<dbReference type="GO" id="GO:0070006">
    <property type="term" value="F:metalloaminopeptidase activity"/>
    <property type="evidence" value="ECO:0007669"/>
    <property type="project" value="InterPro"/>
</dbReference>
<dbReference type="SUPFAM" id="SSF55920">
    <property type="entry name" value="Creatinase/aminopeptidase"/>
    <property type="match status" value="1"/>
</dbReference>
<dbReference type="InterPro" id="IPR007865">
    <property type="entry name" value="Aminopep_P_N"/>
</dbReference>
<evidence type="ECO:0000313" key="14">
    <source>
        <dbReference type="EMBL" id="KPC54305.1"/>
    </source>
</evidence>
<dbReference type="InterPro" id="IPR000994">
    <property type="entry name" value="Pept_M24"/>
</dbReference>
<comment type="catalytic activity">
    <reaction evidence="1">
        <text>Release of any N-terminal amino acid, including proline, that is linked to proline, even from a dipeptide or tripeptide.</text>
        <dbReference type="EC" id="3.4.11.9"/>
    </reaction>
</comment>
<evidence type="ECO:0000256" key="3">
    <source>
        <dbReference type="ARBA" id="ARBA00008766"/>
    </source>
</evidence>
<evidence type="ECO:0000256" key="9">
    <source>
        <dbReference type="ARBA" id="ARBA00023211"/>
    </source>
</evidence>
<dbReference type="Pfam" id="PF05195">
    <property type="entry name" value="AMP_N"/>
    <property type="match status" value="1"/>
</dbReference>
<evidence type="ECO:0000256" key="5">
    <source>
        <dbReference type="ARBA" id="ARBA00022670"/>
    </source>
</evidence>
<dbReference type="SMART" id="SM01011">
    <property type="entry name" value="AMP_N"/>
    <property type="match status" value="1"/>
</dbReference>
<keyword evidence="5" id="KW-0645">Protease</keyword>
<dbReference type="FunFam" id="3.90.230.10:FF:000002">
    <property type="entry name" value="Xaa-Pro aminopeptidase 3"/>
    <property type="match status" value="1"/>
</dbReference>
<dbReference type="GO" id="GO:0006508">
    <property type="term" value="P:proteolysis"/>
    <property type="evidence" value="ECO:0007669"/>
    <property type="project" value="UniProtKB-KW"/>
</dbReference>
<dbReference type="GO" id="GO:0030145">
    <property type="term" value="F:manganese ion binding"/>
    <property type="evidence" value="ECO:0007669"/>
    <property type="project" value="InterPro"/>
</dbReference>
<evidence type="ECO:0000256" key="10">
    <source>
        <dbReference type="ARBA" id="ARBA00069363"/>
    </source>
</evidence>
<dbReference type="CDD" id="cd01087">
    <property type="entry name" value="Prolidase"/>
    <property type="match status" value="1"/>
</dbReference>
<dbReference type="AlphaFoldDB" id="A0A0N0GQ51"/>
<sequence length="431" mass="48082">MHPYSSRRERLLADLPAGVLILPTAPEQTRNADSTFPFRYDSSFYYLTGFEEPEAVYAQVIGDTPQAVLFCRPKDETHEIWDGYRYGPAAAQEKFGFDAAYSTDDLDAEMIKLLSNQPRVYFAFGHNPGWDLRLAGWINAVRAKARSGVHAPTELVDISARIDEMRLFKDAHEIDIMRRAGLINTAAHRRAMRTARPGQFEYEVEAELMHEYYRSGSRFPAYSSIVASGPNACVLHYGENNRRMQDGELLLIDAGCEIEGYASDITRTFPINGKFSGEQKAVYELVLAAHAAALQEALPGRSYDAMHQAAVNVLTQGLIDLDLIQGPFADAIEQSTYRQFYMHKTGHWLGLDVHDAGAYKQQNGDWRVLEPGMAFTIEPGLYIRPAANVPKAFEQIGVRIEDNIVITADGHDVLTADCPVAVAEIEALMRG</sequence>
<dbReference type="InterPro" id="IPR029149">
    <property type="entry name" value="Creatin/AminoP/Spt16_N"/>
</dbReference>
<evidence type="ECO:0000256" key="6">
    <source>
        <dbReference type="ARBA" id="ARBA00022723"/>
    </source>
</evidence>
<evidence type="ECO:0000313" key="15">
    <source>
        <dbReference type="Proteomes" id="UP000037939"/>
    </source>
</evidence>
<keyword evidence="14" id="KW-0031">Aminopeptidase</keyword>
<keyword evidence="7 14" id="KW-0378">Hydrolase</keyword>